<reference evidence="1 2" key="1">
    <citation type="journal article" date="2019" name="Int. J. Syst. Evol. Microbiol.">
        <title>The Global Catalogue of Microorganisms (GCM) 10K type strain sequencing project: providing services to taxonomists for standard genome sequencing and annotation.</title>
        <authorList>
            <consortium name="The Broad Institute Genomics Platform"/>
            <consortium name="The Broad Institute Genome Sequencing Center for Infectious Disease"/>
            <person name="Wu L."/>
            <person name="Ma J."/>
        </authorList>
    </citation>
    <scope>NUCLEOTIDE SEQUENCE [LARGE SCALE GENOMIC DNA]</scope>
    <source>
        <strain evidence="1 2">JCM 16114</strain>
    </source>
</reference>
<proteinExistence type="predicted"/>
<dbReference type="Gene3D" id="1.10.357.10">
    <property type="entry name" value="Tetracycline Repressor, domain 2"/>
    <property type="match status" value="1"/>
</dbReference>
<organism evidence="1 2">
    <name type="scientific">Nonomuraea monospora</name>
    <dbReference type="NCBI Taxonomy" id="568818"/>
    <lineage>
        <taxon>Bacteria</taxon>
        <taxon>Bacillati</taxon>
        <taxon>Actinomycetota</taxon>
        <taxon>Actinomycetes</taxon>
        <taxon>Streptosporangiales</taxon>
        <taxon>Streptosporangiaceae</taxon>
        <taxon>Nonomuraea</taxon>
    </lineage>
</organism>
<protein>
    <recommendedName>
        <fullName evidence="3">TetR family transcriptional regulator</fullName>
    </recommendedName>
</protein>
<gene>
    <name evidence="1" type="ORF">GCM10009850_120490</name>
</gene>
<evidence type="ECO:0000313" key="2">
    <source>
        <dbReference type="Proteomes" id="UP001499843"/>
    </source>
</evidence>
<dbReference type="SUPFAM" id="SSF46689">
    <property type="entry name" value="Homeodomain-like"/>
    <property type="match status" value="1"/>
</dbReference>
<dbReference type="InterPro" id="IPR009057">
    <property type="entry name" value="Homeodomain-like_sf"/>
</dbReference>
<dbReference type="EMBL" id="BAAAQX010000075">
    <property type="protein sequence ID" value="GAA2219315.1"/>
    <property type="molecule type" value="Genomic_DNA"/>
</dbReference>
<dbReference type="Proteomes" id="UP001499843">
    <property type="component" value="Unassembled WGS sequence"/>
</dbReference>
<accession>A0ABN3D4G8</accession>
<evidence type="ECO:0008006" key="3">
    <source>
        <dbReference type="Google" id="ProtNLM"/>
    </source>
</evidence>
<keyword evidence="2" id="KW-1185">Reference proteome</keyword>
<name>A0ABN3D4G8_9ACTN</name>
<comment type="caution">
    <text evidence="1">The sequence shown here is derived from an EMBL/GenBank/DDBJ whole genome shotgun (WGS) entry which is preliminary data.</text>
</comment>
<sequence>MLPESTRRAVPRPGPEPRLSREKIVKAAVELGIEQVSIGAVAAAPASLYCYIDSLDDLVAAAVETVLAATPLPSPERGWRAYLEEEAGIRLHLLTRYAGLVPEGAAGLAGVAGRRFEQLVQGLVGLGFPVEEAVLAVVGAPREHLARKLGLVLDGIAARHTTASP</sequence>
<dbReference type="RefSeq" id="WP_344496307.1">
    <property type="nucleotide sequence ID" value="NZ_BAAAQX010000075.1"/>
</dbReference>
<evidence type="ECO:0000313" key="1">
    <source>
        <dbReference type="EMBL" id="GAA2219315.1"/>
    </source>
</evidence>